<accession>A0A1R4GJD5</accession>
<dbReference type="RefSeq" id="WP_086992875.1">
    <property type="nucleotide sequence ID" value="NZ_FUHU01000045.1"/>
</dbReference>
<keyword evidence="1" id="KW-1133">Transmembrane helix</keyword>
<protein>
    <submittedName>
        <fullName evidence="2">Uncharacterized protein</fullName>
    </submittedName>
</protein>
<evidence type="ECO:0000256" key="1">
    <source>
        <dbReference type="SAM" id="Phobius"/>
    </source>
</evidence>
<dbReference type="OrthoDB" id="3388334at2"/>
<keyword evidence="1" id="KW-0472">Membrane</keyword>
<reference evidence="2 3" key="1">
    <citation type="submission" date="2017-02" db="EMBL/GenBank/DDBJ databases">
        <authorList>
            <person name="Peterson S.W."/>
        </authorList>
    </citation>
    <scope>NUCLEOTIDE SEQUENCE [LARGE SCALE GENOMIC DNA]</scope>
    <source>
        <strain evidence="2 3">LMG 22410</strain>
    </source>
</reference>
<gene>
    <name evidence="2" type="ORF">CZ674_12500</name>
</gene>
<feature type="transmembrane region" description="Helical" evidence="1">
    <location>
        <begin position="94"/>
        <end position="116"/>
    </location>
</feature>
<evidence type="ECO:0000313" key="2">
    <source>
        <dbReference type="EMBL" id="SJM68288.1"/>
    </source>
</evidence>
<feature type="transmembrane region" description="Helical" evidence="1">
    <location>
        <begin position="7"/>
        <end position="31"/>
    </location>
</feature>
<sequence>MRLDRLTIPLVIACAGGLALALALVFVGAVLPVLPVWLNALITVFAAVASAVHGWFIVKAAFAIADPPKSALETGRPPLEAPDGTMRGGWMIGLLERTATAVAIGVGQFGAVAVIVAVKAVGRFGELDKPASRERFIIGTLASLGVAGLWGTVAYLFRT</sequence>
<name>A0A1R4GJD5_9MICO</name>
<dbReference type="AlphaFoldDB" id="A0A1R4GJD5"/>
<organism evidence="2 3">
    <name type="scientific">Agrococcus casei LMG 22410</name>
    <dbReference type="NCBI Taxonomy" id="1255656"/>
    <lineage>
        <taxon>Bacteria</taxon>
        <taxon>Bacillati</taxon>
        <taxon>Actinomycetota</taxon>
        <taxon>Actinomycetes</taxon>
        <taxon>Micrococcales</taxon>
        <taxon>Microbacteriaceae</taxon>
        <taxon>Agrococcus</taxon>
    </lineage>
</organism>
<feature type="transmembrane region" description="Helical" evidence="1">
    <location>
        <begin position="37"/>
        <end position="58"/>
    </location>
</feature>
<dbReference type="EMBL" id="FUHU01000045">
    <property type="protein sequence ID" value="SJM68288.1"/>
    <property type="molecule type" value="Genomic_DNA"/>
</dbReference>
<keyword evidence="3" id="KW-1185">Reference proteome</keyword>
<feature type="transmembrane region" description="Helical" evidence="1">
    <location>
        <begin position="136"/>
        <end position="157"/>
    </location>
</feature>
<keyword evidence="1" id="KW-0812">Transmembrane</keyword>
<proteinExistence type="predicted"/>
<evidence type="ECO:0000313" key="3">
    <source>
        <dbReference type="Proteomes" id="UP000195787"/>
    </source>
</evidence>
<dbReference type="GeneID" id="303174027"/>
<dbReference type="Proteomes" id="UP000195787">
    <property type="component" value="Unassembled WGS sequence"/>
</dbReference>